<dbReference type="PANTHER" id="PTHR43537:SF44">
    <property type="entry name" value="GNTR FAMILY REGULATORY PROTEIN"/>
    <property type="match status" value="1"/>
</dbReference>
<feature type="coiled-coil region" evidence="4">
    <location>
        <begin position="109"/>
        <end position="136"/>
    </location>
</feature>
<keyword evidence="1" id="KW-0805">Transcription regulation</keyword>
<dbReference type="EMBL" id="NEVQ01000003">
    <property type="protein sequence ID" value="OZI64906.1"/>
    <property type="molecule type" value="Genomic_DNA"/>
</dbReference>
<feature type="compositionally biased region" description="Polar residues" evidence="5">
    <location>
        <begin position="233"/>
        <end position="243"/>
    </location>
</feature>
<evidence type="ECO:0000313" key="8">
    <source>
        <dbReference type="Proteomes" id="UP000216885"/>
    </source>
</evidence>
<organism evidence="7 8">
    <name type="scientific">Bordetella genomosp. 4</name>
    <dbReference type="NCBI Taxonomy" id="463044"/>
    <lineage>
        <taxon>Bacteria</taxon>
        <taxon>Pseudomonadati</taxon>
        <taxon>Pseudomonadota</taxon>
        <taxon>Betaproteobacteria</taxon>
        <taxon>Burkholderiales</taxon>
        <taxon>Alcaligenaceae</taxon>
        <taxon>Bordetella</taxon>
    </lineage>
</organism>
<dbReference type="SMART" id="SM00345">
    <property type="entry name" value="HTH_GNTR"/>
    <property type="match status" value="1"/>
</dbReference>
<proteinExistence type="predicted"/>
<dbReference type="Pfam" id="PF07729">
    <property type="entry name" value="FCD"/>
    <property type="match status" value="1"/>
</dbReference>
<feature type="region of interest" description="Disordered" evidence="5">
    <location>
        <begin position="233"/>
        <end position="290"/>
    </location>
</feature>
<keyword evidence="3" id="KW-0804">Transcription</keyword>
<evidence type="ECO:0000256" key="4">
    <source>
        <dbReference type="SAM" id="Coils"/>
    </source>
</evidence>
<gene>
    <name evidence="7" type="ORF">CAL20_04515</name>
</gene>
<keyword evidence="8" id="KW-1185">Reference proteome</keyword>
<dbReference type="AlphaFoldDB" id="A0A261USN3"/>
<evidence type="ECO:0000256" key="2">
    <source>
        <dbReference type="ARBA" id="ARBA00023125"/>
    </source>
</evidence>
<dbReference type="GO" id="GO:0003700">
    <property type="term" value="F:DNA-binding transcription factor activity"/>
    <property type="evidence" value="ECO:0007669"/>
    <property type="project" value="InterPro"/>
</dbReference>
<dbReference type="Gene3D" id="1.10.10.10">
    <property type="entry name" value="Winged helix-like DNA-binding domain superfamily/Winged helix DNA-binding domain"/>
    <property type="match status" value="1"/>
</dbReference>
<dbReference type="RefSeq" id="WP_094837293.1">
    <property type="nucleotide sequence ID" value="NZ_NEVQ01000003.1"/>
</dbReference>
<keyword evidence="2" id="KW-0238">DNA-binding</keyword>
<dbReference type="GO" id="GO:0003677">
    <property type="term" value="F:DNA binding"/>
    <property type="evidence" value="ECO:0007669"/>
    <property type="project" value="UniProtKB-KW"/>
</dbReference>
<dbReference type="InterPro" id="IPR011711">
    <property type="entry name" value="GntR_C"/>
</dbReference>
<accession>A0A261USN3</accession>
<dbReference type="Gene3D" id="1.20.120.530">
    <property type="entry name" value="GntR ligand-binding domain-like"/>
    <property type="match status" value="1"/>
</dbReference>
<feature type="compositionally biased region" description="Polar residues" evidence="5">
    <location>
        <begin position="255"/>
        <end position="272"/>
    </location>
</feature>
<dbReference type="Proteomes" id="UP000216885">
    <property type="component" value="Unassembled WGS sequence"/>
</dbReference>
<dbReference type="InterPro" id="IPR036388">
    <property type="entry name" value="WH-like_DNA-bd_sf"/>
</dbReference>
<feature type="domain" description="HTH gntR-type" evidence="6">
    <location>
        <begin position="9"/>
        <end position="77"/>
    </location>
</feature>
<dbReference type="SMART" id="SM00895">
    <property type="entry name" value="FCD"/>
    <property type="match status" value="1"/>
</dbReference>
<sequence>MFQKVNSRAGLSDGVAQALLEQISNGNLPAGAKLPSEAVLAEQFGISRAVVREAMAQLKSQGVVESRQGSGVYVSPHGLVMPLRIDPGDVGSLSAVLQLLDVRRALEAEAAEQAAIKRTARQLEKIENALAEISHEVAKGNDGVLADVAFHRTIAQAAGNPFLLNTLRFLNQYLEAAVHITRNNEAQNADFARQVHEEHQALVDAIRAGDPVSARHMAQTHLYNAGRRLKQSAQAAASLTGQTAKKDRKLAGPSSRATARPNSTGKQAIADTSRSRKRKTNSANTAGIDT</sequence>
<dbReference type="InterPro" id="IPR000524">
    <property type="entry name" value="Tscrpt_reg_HTH_GntR"/>
</dbReference>
<evidence type="ECO:0000256" key="5">
    <source>
        <dbReference type="SAM" id="MobiDB-lite"/>
    </source>
</evidence>
<reference evidence="7 8" key="1">
    <citation type="submission" date="2017-05" db="EMBL/GenBank/DDBJ databases">
        <title>Complete and WGS of Bordetella genogroups.</title>
        <authorList>
            <person name="Spilker T."/>
            <person name="LiPuma J."/>
        </authorList>
    </citation>
    <scope>NUCLEOTIDE SEQUENCE [LARGE SCALE GENOMIC DNA]</scope>
    <source>
        <strain evidence="7 8">AU9919</strain>
    </source>
</reference>
<keyword evidence="4" id="KW-0175">Coiled coil</keyword>
<dbReference type="PRINTS" id="PR00035">
    <property type="entry name" value="HTHGNTR"/>
</dbReference>
<dbReference type="InterPro" id="IPR008920">
    <property type="entry name" value="TF_FadR/GntR_C"/>
</dbReference>
<evidence type="ECO:0000256" key="3">
    <source>
        <dbReference type="ARBA" id="ARBA00023163"/>
    </source>
</evidence>
<protein>
    <recommendedName>
        <fullName evidence="6">HTH gntR-type domain-containing protein</fullName>
    </recommendedName>
</protein>
<dbReference type="SUPFAM" id="SSF48008">
    <property type="entry name" value="GntR ligand-binding domain-like"/>
    <property type="match status" value="1"/>
</dbReference>
<dbReference type="PROSITE" id="PS50949">
    <property type="entry name" value="HTH_GNTR"/>
    <property type="match status" value="1"/>
</dbReference>
<dbReference type="SUPFAM" id="SSF46785">
    <property type="entry name" value="Winged helix' DNA-binding domain"/>
    <property type="match status" value="1"/>
</dbReference>
<evidence type="ECO:0000259" key="6">
    <source>
        <dbReference type="PROSITE" id="PS50949"/>
    </source>
</evidence>
<dbReference type="Pfam" id="PF00392">
    <property type="entry name" value="GntR"/>
    <property type="match status" value="1"/>
</dbReference>
<evidence type="ECO:0000256" key="1">
    <source>
        <dbReference type="ARBA" id="ARBA00023015"/>
    </source>
</evidence>
<comment type="caution">
    <text evidence="7">The sequence shown here is derived from an EMBL/GenBank/DDBJ whole genome shotgun (WGS) entry which is preliminary data.</text>
</comment>
<evidence type="ECO:0000313" key="7">
    <source>
        <dbReference type="EMBL" id="OZI64906.1"/>
    </source>
</evidence>
<feature type="compositionally biased region" description="Polar residues" evidence="5">
    <location>
        <begin position="281"/>
        <end position="290"/>
    </location>
</feature>
<name>A0A261USN3_9BORD</name>
<dbReference type="CDD" id="cd07377">
    <property type="entry name" value="WHTH_GntR"/>
    <property type="match status" value="1"/>
</dbReference>
<dbReference type="InterPro" id="IPR036390">
    <property type="entry name" value="WH_DNA-bd_sf"/>
</dbReference>
<dbReference type="PANTHER" id="PTHR43537">
    <property type="entry name" value="TRANSCRIPTIONAL REGULATOR, GNTR FAMILY"/>
    <property type="match status" value="1"/>
</dbReference>